<sequence length="132" mass="13666">MGGTATASDLRRPRLPGTWETHLPEEAPSAESSNPALWTAPPVPRLPVENPPGTKPAEEARDRYGEARGAAGGRHTRRAGTAAAAPEAHGGPTERGEPARHGEPPGARRARKRGDPRWGGERGSPSGPAPGG</sequence>
<dbReference type="Proteomes" id="UP001500320">
    <property type="component" value="Unassembled WGS sequence"/>
</dbReference>
<protein>
    <submittedName>
        <fullName evidence="2">Uncharacterized protein</fullName>
    </submittedName>
</protein>
<organism evidence="2 3">
    <name type="scientific">Planomonospora alba</name>
    <dbReference type="NCBI Taxonomy" id="161354"/>
    <lineage>
        <taxon>Bacteria</taxon>
        <taxon>Bacillati</taxon>
        <taxon>Actinomycetota</taxon>
        <taxon>Actinomycetes</taxon>
        <taxon>Streptosporangiales</taxon>
        <taxon>Streptosporangiaceae</taxon>
        <taxon>Planomonospora</taxon>
    </lineage>
</organism>
<feature type="compositionally biased region" description="Basic and acidic residues" evidence="1">
    <location>
        <begin position="92"/>
        <end position="103"/>
    </location>
</feature>
<feature type="compositionally biased region" description="Basic and acidic residues" evidence="1">
    <location>
        <begin position="56"/>
        <end position="66"/>
    </location>
</feature>
<evidence type="ECO:0000256" key="1">
    <source>
        <dbReference type="SAM" id="MobiDB-lite"/>
    </source>
</evidence>
<dbReference type="EMBL" id="BAAAUT010000086">
    <property type="protein sequence ID" value="GAA3164666.1"/>
    <property type="molecule type" value="Genomic_DNA"/>
</dbReference>
<evidence type="ECO:0000313" key="2">
    <source>
        <dbReference type="EMBL" id="GAA3164666.1"/>
    </source>
</evidence>
<reference evidence="3" key="1">
    <citation type="journal article" date="2019" name="Int. J. Syst. Evol. Microbiol.">
        <title>The Global Catalogue of Microorganisms (GCM) 10K type strain sequencing project: providing services to taxonomists for standard genome sequencing and annotation.</title>
        <authorList>
            <consortium name="The Broad Institute Genomics Platform"/>
            <consortium name="The Broad Institute Genome Sequencing Center for Infectious Disease"/>
            <person name="Wu L."/>
            <person name="Ma J."/>
        </authorList>
    </citation>
    <scope>NUCLEOTIDE SEQUENCE [LARGE SCALE GENOMIC DNA]</scope>
    <source>
        <strain evidence="3">JCM 9373</strain>
    </source>
</reference>
<keyword evidence="3" id="KW-1185">Reference proteome</keyword>
<feature type="compositionally biased region" description="Low complexity" evidence="1">
    <location>
        <begin position="79"/>
        <end position="91"/>
    </location>
</feature>
<accession>A0ABP6P2L9</accession>
<comment type="caution">
    <text evidence="2">The sequence shown here is derived from an EMBL/GenBank/DDBJ whole genome shotgun (WGS) entry which is preliminary data.</text>
</comment>
<feature type="region of interest" description="Disordered" evidence="1">
    <location>
        <begin position="1"/>
        <end position="132"/>
    </location>
</feature>
<proteinExistence type="predicted"/>
<name>A0ABP6P2L9_9ACTN</name>
<gene>
    <name evidence="2" type="ORF">GCM10010466_64480</name>
</gene>
<feature type="compositionally biased region" description="Pro residues" evidence="1">
    <location>
        <begin position="41"/>
        <end position="54"/>
    </location>
</feature>
<evidence type="ECO:0000313" key="3">
    <source>
        <dbReference type="Proteomes" id="UP001500320"/>
    </source>
</evidence>